<organism evidence="2 3">
    <name type="scientific">Malassezia arunalokei</name>
    <dbReference type="NCBI Taxonomy" id="1514897"/>
    <lineage>
        <taxon>Eukaryota</taxon>
        <taxon>Fungi</taxon>
        <taxon>Dikarya</taxon>
        <taxon>Basidiomycota</taxon>
        <taxon>Ustilaginomycotina</taxon>
        <taxon>Malasseziomycetes</taxon>
        <taxon>Malasseziales</taxon>
        <taxon>Malasseziaceae</taxon>
        <taxon>Malassezia</taxon>
    </lineage>
</organism>
<evidence type="ECO:0000259" key="1">
    <source>
        <dbReference type="SMART" id="SM01408"/>
    </source>
</evidence>
<dbReference type="InterPro" id="IPR024610">
    <property type="entry name" value="ING_N_histone-binding"/>
</dbReference>
<keyword evidence="3" id="KW-1185">Reference proteome</keyword>
<name>A0AAJ5Z0X9_9BASI</name>
<sequence>MPEAPLSEDDLAFFMLLVTYSDALDALPLETTRSFSDLRELDAVLGAHLGSLSQRLQHLASVIENPDVPPNERLMILKEVAEEARAYKMGGEDKIRVAVNMSDMSTLILFYAL</sequence>
<dbReference type="SMART" id="SM01408">
    <property type="entry name" value="ING"/>
    <property type="match status" value="1"/>
</dbReference>
<proteinExistence type="predicted"/>
<gene>
    <name evidence="2" type="ORF">MARU1_002524</name>
</gene>
<evidence type="ECO:0000313" key="2">
    <source>
        <dbReference type="EMBL" id="WFD16486.1"/>
    </source>
</evidence>
<reference evidence="2 3" key="1">
    <citation type="submission" date="2023-03" db="EMBL/GenBank/DDBJ databases">
        <title>Mating type loci evolution in Malassezia.</title>
        <authorList>
            <person name="Coelho M.A."/>
        </authorList>
    </citation>
    <scope>NUCLEOTIDE SEQUENCE [LARGE SCALE GENOMIC DNA]</scope>
    <source>
        <strain evidence="2 3">CBS 13387</strain>
    </source>
</reference>
<accession>A0AAJ5Z0X9</accession>
<dbReference type="Proteomes" id="UP001217582">
    <property type="component" value="Chromosome 5"/>
</dbReference>
<dbReference type="EMBL" id="CP119920">
    <property type="protein sequence ID" value="WFD16486.1"/>
    <property type="molecule type" value="Genomic_DNA"/>
</dbReference>
<dbReference type="Gene3D" id="6.10.140.1740">
    <property type="match status" value="1"/>
</dbReference>
<dbReference type="AlphaFoldDB" id="A0AAJ5Z0X9"/>
<dbReference type="Pfam" id="PF12998">
    <property type="entry name" value="ING"/>
    <property type="match status" value="1"/>
</dbReference>
<protein>
    <recommendedName>
        <fullName evidence="1">Inhibitor of growth protein N-terminal histone-binding domain-containing protein</fullName>
    </recommendedName>
</protein>
<evidence type="ECO:0000313" key="3">
    <source>
        <dbReference type="Proteomes" id="UP001217582"/>
    </source>
</evidence>
<feature type="domain" description="Inhibitor of growth protein N-terminal histone-binding" evidence="1">
    <location>
        <begin position="16"/>
        <end position="110"/>
    </location>
</feature>